<organism evidence="7 8">
    <name type="scientific">Aspergillus nanangensis</name>
    <dbReference type="NCBI Taxonomy" id="2582783"/>
    <lineage>
        <taxon>Eukaryota</taxon>
        <taxon>Fungi</taxon>
        <taxon>Dikarya</taxon>
        <taxon>Ascomycota</taxon>
        <taxon>Pezizomycotina</taxon>
        <taxon>Eurotiomycetes</taxon>
        <taxon>Eurotiomycetidae</taxon>
        <taxon>Eurotiales</taxon>
        <taxon>Aspergillaceae</taxon>
        <taxon>Aspergillus</taxon>
        <taxon>Aspergillus subgen. Circumdati</taxon>
    </lineage>
</organism>
<evidence type="ECO:0000256" key="1">
    <source>
        <dbReference type="ARBA" id="ARBA00005466"/>
    </source>
</evidence>
<feature type="signal peptide" evidence="5">
    <location>
        <begin position="1"/>
        <end position="23"/>
    </location>
</feature>
<evidence type="ECO:0000256" key="3">
    <source>
        <dbReference type="ARBA" id="ARBA00022827"/>
    </source>
</evidence>
<dbReference type="AlphaFoldDB" id="A0AAD4CWR0"/>
<name>A0AAD4CWR0_ASPNN</name>
<dbReference type="InterPro" id="IPR016166">
    <property type="entry name" value="FAD-bd_PCMH"/>
</dbReference>
<evidence type="ECO:0000256" key="5">
    <source>
        <dbReference type="SAM" id="SignalP"/>
    </source>
</evidence>
<dbReference type="SUPFAM" id="SSF56176">
    <property type="entry name" value="FAD-binding/transporter-associated domain-like"/>
    <property type="match status" value="1"/>
</dbReference>
<dbReference type="PANTHER" id="PTHR42973">
    <property type="entry name" value="BINDING OXIDOREDUCTASE, PUTATIVE (AFU_ORTHOLOGUE AFUA_1G17690)-RELATED"/>
    <property type="match status" value="1"/>
</dbReference>
<reference evidence="7" key="1">
    <citation type="journal article" date="2019" name="Beilstein J. Org. Chem.">
        <title>Nanangenines: drimane sesquiterpenoids as the dominant metabolite cohort of a novel Australian fungus, Aspergillus nanangensis.</title>
        <authorList>
            <person name="Lacey H.J."/>
            <person name="Gilchrist C.L.M."/>
            <person name="Crombie A."/>
            <person name="Kalaitzis J.A."/>
            <person name="Vuong D."/>
            <person name="Rutledge P.J."/>
            <person name="Turner P."/>
            <person name="Pitt J.I."/>
            <person name="Lacey E."/>
            <person name="Chooi Y.H."/>
            <person name="Piggott A.M."/>
        </authorList>
    </citation>
    <scope>NUCLEOTIDE SEQUENCE</scope>
    <source>
        <strain evidence="7">MST-FP2251</strain>
    </source>
</reference>
<dbReference type="GO" id="GO:0071949">
    <property type="term" value="F:FAD binding"/>
    <property type="evidence" value="ECO:0007669"/>
    <property type="project" value="InterPro"/>
</dbReference>
<keyword evidence="2" id="KW-0285">Flavoprotein</keyword>
<dbReference type="InterPro" id="IPR036318">
    <property type="entry name" value="FAD-bd_PCMH-like_sf"/>
</dbReference>
<dbReference type="Pfam" id="PF01565">
    <property type="entry name" value="FAD_binding_4"/>
    <property type="match status" value="1"/>
</dbReference>
<keyword evidence="4" id="KW-0560">Oxidoreductase</keyword>
<dbReference type="GO" id="GO:0016491">
    <property type="term" value="F:oxidoreductase activity"/>
    <property type="evidence" value="ECO:0007669"/>
    <property type="project" value="UniProtKB-KW"/>
</dbReference>
<evidence type="ECO:0000259" key="6">
    <source>
        <dbReference type="PROSITE" id="PS51387"/>
    </source>
</evidence>
<sequence>MEFFSFLILYALIWVYPVRVVAALGQVLLCQGVSSGHEELHDNDIETPCQRMCRALATILPGTVIDVNEEAYAEKQMDYFSRQQSDLYPACFFLPRNASEVSQAIILANATACAFAVKSGGHATFEGASNSRQGLTINLERLNQVTLAENGTVAKIGAGNRWHDVFVELEKNNITVPGGRTGSVGVGGLTLGGGLSFFSGHIGLAVLADGSILDVNRESHPDLYWALRGGGANFALITRFDMHSFPHEMMWGGIRNYTIDQVDAVLDAYVDFGLRAAEDPSAYQITTIYYTNAKHHATVDLYNTVPEPNPSIFSALERARAYSDTTAVNRQSNITWTNYRGQPDGHRQTYWTATYRLDRGLADFVKQVFLEETDQLGDLEGLEARCILQVFTTDILRHMKKNGGNALGISDRDYPLMLLNPAFRWEDQMDDSRIMLANMNFVNRVDAQARKMGLYEPFLYMNYASQFQDVVHGYGEANLERLRAVALDYDPDGLFQTLQPGYFKLNGRVGW</sequence>
<keyword evidence="3" id="KW-0274">FAD</keyword>
<gene>
    <name evidence="7" type="ORF">FE257_009113</name>
</gene>
<proteinExistence type="inferred from homology"/>
<feature type="domain" description="FAD-binding PCMH-type" evidence="6">
    <location>
        <begin position="85"/>
        <end position="247"/>
    </location>
</feature>
<accession>A0AAD4CWR0</accession>
<evidence type="ECO:0000313" key="8">
    <source>
        <dbReference type="Proteomes" id="UP001194746"/>
    </source>
</evidence>
<feature type="chain" id="PRO_5042163651" description="FAD-binding PCMH-type domain-containing protein" evidence="5">
    <location>
        <begin position="24"/>
        <end position="511"/>
    </location>
</feature>
<dbReference type="PANTHER" id="PTHR42973:SF34">
    <property type="entry name" value="FAD BINDING DOMAIN PROTEIN (AFU_ORTHOLOGUE AFUA_3G02770)"/>
    <property type="match status" value="1"/>
</dbReference>
<evidence type="ECO:0000313" key="7">
    <source>
        <dbReference type="EMBL" id="KAF9894140.1"/>
    </source>
</evidence>
<comment type="caution">
    <text evidence="7">The sequence shown here is derived from an EMBL/GenBank/DDBJ whole genome shotgun (WGS) entry which is preliminary data.</text>
</comment>
<dbReference type="PROSITE" id="PS51387">
    <property type="entry name" value="FAD_PCMH"/>
    <property type="match status" value="1"/>
</dbReference>
<keyword evidence="5" id="KW-0732">Signal</keyword>
<dbReference type="Gene3D" id="3.30.465.10">
    <property type="match status" value="1"/>
</dbReference>
<dbReference type="EMBL" id="VCAU01000005">
    <property type="protein sequence ID" value="KAF9894140.1"/>
    <property type="molecule type" value="Genomic_DNA"/>
</dbReference>
<dbReference type="InterPro" id="IPR006094">
    <property type="entry name" value="Oxid_FAD_bind_N"/>
</dbReference>
<keyword evidence="8" id="KW-1185">Reference proteome</keyword>
<protein>
    <recommendedName>
        <fullName evidence="6">FAD-binding PCMH-type domain-containing protein</fullName>
    </recommendedName>
</protein>
<evidence type="ECO:0000256" key="4">
    <source>
        <dbReference type="ARBA" id="ARBA00023002"/>
    </source>
</evidence>
<reference evidence="7" key="2">
    <citation type="submission" date="2020-02" db="EMBL/GenBank/DDBJ databases">
        <authorList>
            <person name="Gilchrist C.L.M."/>
            <person name="Chooi Y.-H."/>
        </authorList>
    </citation>
    <scope>NUCLEOTIDE SEQUENCE</scope>
    <source>
        <strain evidence="7">MST-FP2251</strain>
    </source>
</reference>
<comment type="similarity">
    <text evidence="1">Belongs to the oxygen-dependent FAD-linked oxidoreductase family.</text>
</comment>
<evidence type="ECO:0000256" key="2">
    <source>
        <dbReference type="ARBA" id="ARBA00022630"/>
    </source>
</evidence>
<dbReference type="InterPro" id="IPR016169">
    <property type="entry name" value="FAD-bd_PCMH_sub2"/>
</dbReference>
<dbReference type="InterPro" id="IPR050416">
    <property type="entry name" value="FAD-linked_Oxidoreductase"/>
</dbReference>
<dbReference type="Proteomes" id="UP001194746">
    <property type="component" value="Unassembled WGS sequence"/>
</dbReference>